<dbReference type="KEGG" id="ocg:OCA5_c32000"/>
<dbReference type="Pfam" id="PF04588">
    <property type="entry name" value="HIG_1_N"/>
    <property type="match status" value="1"/>
</dbReference>
<keyword evidence="3 4" id="KW-0472">Membrane</keyword>
<dbReference type="PATRIC" id="fig|504832.7.peg.3364"/>
<dbReference type="Gene3D" id="6.10.140.1320">
    <property type="match status" value="1"/>
</dbReference>
<dbReference type="EMBL" id="CP002826">
    <property type="protein sequence ID" value="AEI07878.1"/>
    <property type="molecule type" value="Genomic_DNA"/>
</dbReference>
<evidence type="ECO:0000259" key="5">
    <source>
        <dbReference type="PROSITE" id="PS51503"/>
    </source>
</evidence>
<evidence type="ECO:0000256" key="2">
    <source>
        <dbReference type="ARBA" id="ARBA00022989"/>
    </source>
</evidence>
<dbReference type="PROSITE" id="PS51503">
    <property type="entry name" value="HIG1"/>
    <property type="match status" value="1"/>
</dbReference>
<dbReference type="KEGG" id="oca:OCAR_4751"/>
<dbReference type="RefSeq" id="WP_012561921.1">
    <property type="nucleotide sequence ID" value="NC_011386.1"/>
</dbReference>
<sequence>MTSFFSIFLLPIALIAVTIVLMLGLLNMMRGGSPNTSQRLMRLRVLLQFIAIIIAMLAIWAMGR</sequence>
<keyword evidence="1 4" id="KW-0812">Transmembrane</keyword>
<evidence type="ECO:0000313" key="7">
    <source>
        <dbReference type="Proteomes" id="UP000007730"/>
    </source>
</evidence>
<reference evidence="6 7" key="1">
    <citation type="journal article" date="2011" name="J. Bacteriol.">
        <title>Complete genome sequences of the chemolithoautotrophic Oligotropha carboxidovorans strains OM4 and OM5.</title>
        <authorList>
            <person name="Volland S."/>
            <person name="Rachinger M."/>
            <person name="Strittmatter A."/>
            <person name="Daniel R."/>
            <person name="Gottschalk G."/>
            <person name="Meyer O."/>
        </authorList>
    </citation>
    <scope>NUCLEOTIDE SEQUENCE [LARGE SCALE GENOMIC DNA]</scope>
    <source>
        <strain evidence="7">ATCC 49405 / DSM 1227 / KCTC 32145 / OM5</strain>
    </source>
</reference>
<dbReference type="STRING" id="504832.OCA5_c32000"/>
<organism evidence="6 7">
    <name type="scientific">Afipia carboxidovorans (strain ATCC 49405 / DSM 1227 / KCTC 32145 / OM5)</name>
    <name type="common">Oligotropha carboxidovorans</name>
    <dbReference type="NCBI Taxonomy" id="504832"/>
    <lineage>
        <taxon>Bacteria</taxon>
        <taxon>Pseudomonadati</taxon>
        <taxon>Pseudomonadota</taxon>
        <taxon>Alphaproteobacteria</taxon>
        <taxon>Hyphomicrobiales</taxon>
        <taxon>Nitrobacteraceae</taxon>
        <taxon>Afipia</taxon>
    </lineage>
</organism>
<evidence type="ECO:0000256" key="3">
    <source>
        <dbReference type="ARBA" id="ARBA00023136"/>
    </source>
</evidence>
<evidence type="ECO:0000256" key="4">
    <source>
        <dbReference type="SAM" id="Phobius"/>
    </source>
</evidence>
<accession>B6JDH9</accession>
<dbReference type="AlphaFoldDB" id="B6JDH9"/>
<dbReference type="NCBIfam" id="NF033233">
    <property type="entry name" value="twin_helix"/>
    <property type="match status" value="1"/>
</dbReference>
<dbReference type="InterPro" id="IPR007667">
    <property type="entry name" value="Hypoxia_induced_domain"/>
</dbReference>
<feature type="domain" description="HIG1" evidence="5">
    <location>
        <begin position="1"/>
        <end position="64"/>
    </location>
</feature>
<dbReference type="Proteomes" id="UP000007730">
    <property type="component" value="Chromosome"/>
</dbReference>
<protein>
    <recommendedName>
        <fullName evidence="5">HIG1 domain-containing protein</fullName>
    </recommendedName>
</protein>
<dbReference type="HOGENOM" id="CLU_186083_2_0_5"/>
<feature type="transmembrane region" description="Helical" evidence="4">
    <location>
        <begin position="6"/>
        <end position="25"/>
    </location>
</feature>
<dbReference type="eggNOG" id="ENOG5033A2N">
    <property type="taxonomic scope" value="Bacteria"/>
</dbReference>
<evidence type="ECO:0000256" key="1">
    <source>
        <dbReference type="ARBA" id="ARBA00022692"/>
    </source>
</evidence>
<feature type="transmembrane region" description="Helical" evidence="4">
    <location>
        <begin position="45"/>
        <end position="63"/>
    </location>
</feature>
<proteinExistence type="predicted"/>
<evidence type="ECO:0000313" key="6">
    <source>
        <dbReference type="EMBL" id="AEI07878.1"/>
    </source>
</evidence>
<name>B6JDH9_AFIC5</name>
<keyword evidence="7" id="KW-1185">Reference proteome</keyword>
<keyword evidence="2 4" id="KW-1133">Transmembrane helix</keyword>
<gene>
    <name evidence="6" type="ordered locus">OCA5_c32000</name>
</gene>